<dbReference type="Pfam" id="PF02595">
    <property type="entry name" value="Gly_kinase"/>
    <property type="match status" value="1"/>
</dbReference>
<dbReference type="Gene3D" id="3.40.50.10350">
    <property type="entry name" value="Glycerate kinase, domain 1"/>
    <property type="match status" value="1"/>
</dbReference>
<evidence type="ECO:0000313" key="5">
    <source>
        <dbReference type="EMBL" id="CRK82291.1"/>
    </source>
</evidence>
<dbReference type="STRING" id="1499688.BN000_02214"/>
<dbReference type="PANTHER" id="PTHR21599">
    <property type="entry name" value="GLYCERATE KINASE"/>
    <property type="match status" value="1"/>
</dbReference>
<keyword evidence="2 4" id="KW-0808">Transferase</keyword>
<dbReference type="NCBIfam" id="TIGR00045">
    <property type="entry name" value="glycerate kinase"/>
    <property type="match status" value="1"/>
</dbReference>
<evidence type="ECO:0000256" key="1">
    <source>
        <dbReference type="ARBA" id="ARBA00006284"/>
    </source>
</evidence>
<dbReference type="GO" id="GO:0031388">
    <property type="term" value="P:organic acid phosphorylation"/>
    <property type="evidence" value="ECO:0007669"/>
    <property type="project" value="UniProtKB-UniRule"/>
</dbReference>
<evidence type="ECO:0000313" key="6">
    <source>
        <dbReference type="Proteomes" id="UP000199087"/>
    </source>
</evidence>
<dbReference type="PIRSF" id="PIRSF006078">
    <property type="entry name" value="GlxK"/>
    <property type="match status" value="1"/>
</dbReference>
<dbReference type="InterPro" id="IPR018197">
    <property type="entry name" value="Glycerate_kinase_RE-like"/>
</dbReference>
<dbReference type="SUPFAM" id="SSF110738">
    <property type="entry name" value="Glycerate kinase I"/>
    <property type="match status" value="1"/>
</dbReference>
<evidence type="ECO:0000256" key="2">
    <source>
        <dbReference type="ARBA" id="ARBA00022679"/>
    </source>
</evidence>
<reference evidence="6" key="1">
    <citation type="submission" date="2015-05" db="EMBL/GenBank/DDBJ databases">
        <authorList>
            <person name="Urmite Genomes"/>
        </authorList>
    </citation>
    <scope>NUCLEOTIDE SEQUENCE [LARGE SCALE GENOMIC DNA]</scope>
    <source>
        <strain evidence="6">LF1</strain>
    </source>
</reference>
<dbReference type="Proteomes" id="UP000199087">
    <property type="component" value="Unassembled WGS sequence"/>
</dbReference>
<protein>
    <submittedName>
        <fullName evidence="5">Glycerate kinase</fullName>
    </submittedName>
</protein>
<keyword evidence="3 4" id="KW-0418">Kinase</keyword>
<name>A0A0U1NW79_9BACI</name>
<evidence type="ECO:0000256" key="3">
    <source>
        <dbReference type="ARBA" id="ARBA00022777"/>
    </source>
</evidence>
<dbReference type="InterPro" id="IPR004381">
    <property type="entry name" value="Glycerate_kinase"/>
</dbReference>
<dbReference type="InterPro" id="IPR018193">
    <property type="entry name" value="Glyc_kinase_flavodox-like_fold"/>
</dbReference>
<dbReference type="EMBL" id="CVRB01000002">
    <property type="protein sequence ID" value="CRK82291.1"/>
    <property type="molecule type" value="Genomic_DNA"/>
</dbReference>
<proteinExistence type="inferred from homology"/>
<keyword evidence="6" id="KW-1185">Reference proteome</keyword>
<gene>
    <name evidence="5" type="ORF">BN000_02214</name>
</gene>
<sequence length="380" mass="40545">MKIVIAPDSFKGSLTSVQAANAICSGIKKVFPQADCTSIPLADGGEGTIDAVLAVFDGEKIYKRVHDPLGRLIDASFGWIEDRKMAIVETAAASGLPLLSREELNPLVATTYGTGELVKYALDYEPEHLIIGIGGSATVDAGIGFFQALGIQFYDGNRNTVEGNGRATKFIKEIDISGLDPRLNSTKITVMSDVTNPLLGETGAIAVFGKQKGVKEEEFPQYERWMANFADVVERSIGRDEKERSGSGAAGGLGFALRSFLQVEMKGGFSLIAELSNLEEKIKEASIVITGEGRIDASSLFGKVPIGIGNMARKYGIPCAAFAGAIEGDLEKLEAEGISLTAPIVDAPMLLEEAITNAESLLEKSAFRFMQALKVGKEIR</sequence>
<dbReference type="PANTHER" id="PTHR21599:SF0">
    <property type="entry name" value="GLYCERATE KINASE"/>
    <property type="match status" value="1"/>
</dbReference>
<evidence type="ECO:0000256" key="4">
    <source>
        <dbReference type="PIRNR" id="PIRNR006078"/>
    </source>
</evidence>
<dbReference type="Gene3D" id="3.90.1510.10">
    <property type="entry name" value="Glycerate kinase, domain 2"/>
    <property type="match status" value="1"/>
</dbReference>
<dbReference type="InterPro" id="IPR036129">
    <property type="entry name" value="Glycerate_kinase_sf"/>
</dbReference>
<accession>A0A0U1NW79</accession>
<dbReference type="GO" id="GO:0008887">
    <property type="term" value="F:glycerate kinase activity"/>
    <property type="evidence" value="ECO:0007669"/>
    <property type="project" value="UniProtKB-UniRule"/>
</dbReference>
<comment type="similarity">
    <text evidence="1 4">Belongs to the glycerate kinase type-1 family.</text>
</comment>
<organism evidence="5 6">
    <name type="scientific">Neobacillus massiliamazoniensis</name>
    <dbReference type="NCBI Taxonomy" id="1499688"/>
    <lineage>
        <taxon>Bacteria</taxon>
        <taxon>Bacillati</taxon>
        <taxon>Bacillota</taxon>
        <taxon>Bacilli</taxon>
        <taxon>Bacillales</taxon>
        <taxon>Bacillaceae</taxon>
        <taxon>Neobacillus</taxon>
    </lineage>
</organism>
<dbReference type="AlphaFoldDB" id="A0A0U1NW79"/>